<evidence type="ECO:0000256" key="2">
    <source>
        <dbReference type="ARBA" id="ARBA00022737"/>
    </source>
</evidence>
<dbReference type="EMBL" id="SGJD01002138">
    <property type="protein sequence ID" value="KAB0396566.1"/>
    <property type="molecule type" value="Genomic_DNA"/>
</dbReference>
<dbReference type="Pfam" id="PF00168">
    <property type="entry name" value="C2"/>
    <property type="match status" value="1"/>
</dbReference>
<dbReference type="InterPro" id="IPR035892">
    <property type="entry name" value="C2_domain_sf"/>
</dbReference>
<dbReference type="GO" id="GO:0017156">
    <property type="term" value="P:calcium-ion regulated exocytosis"/>
    <property type="evidence" value="ECO:0007669"/>
    <property type="project" value="TreeGrafter"/>
</dbReference>
<dbReference type="GO" id="GO:0030276">
    <property type="term" value="F:clathrin binding"/>
    <property type="evidence" value="ECO:0007669"/>
    <property type="project" value="TreeGrafter"/>
</dbReference>
<dbReference type="AlphaFoldDB" id="A0A643C8K4"/>
<dbReference type="GO" id="GO:0005544">
    <property type="term" value="F:calcium-dependent phospholipid binding"/>
    <property type="evidence" value="ECO:0007669"/>
    <property type="project" value="TreeGrafter"/>
</dbReference>
<evidence type="ECO:0000256" key="3">
    <source>
        <dbReference type="SAM" id="Phobius"/>
    </source>
</evidence>
<dbReference type="InterPro" id="IPR000008">
    <property type="entry name" value="C2_dom"/>
</dbReference>
<feature type="domain" description="C2" evidence="4">
    <location>
        <begin position="111"/>
        <end position="147"/>
    </location>
</feature>
<name>A0A643C8K4_BALPH</name>
<dbReference type="GO" id="GO:0000149">
    <property type="term" value="F:SNARE binding"/>
    <property type="evidence" value="ECO:0007669"/>
    <property type="project" value="TreeGrafter"/>
</dbReference>
<evidence type="ECO:0000313" key="6">
    <source>
        <dbReference type="Proteomes" id="UP000437017"/>
    </source>
</evidence>
<dbReference type="GO" id="GO:0005886">
    <property type="term" value="C:plasma membrane"/>
    <property type="evidence" value="ECO:0007669"/>
    <property type="project" value="TreeGrafter"/>
</dbReference>
<accession>A0A643C8K4</accession>
<dbReference type="GO" id="GO:0070382">
    <property type="term" value="C:exocytic vesicle"/>
    <property type="evidence" value="ECO:0007669"/>
    <property type="project" value="TreeGrafter"/>
</dbReference>
<dbReference type="SUPFAM" id="SSF49562">
    <property type="entry name" value="C2 domain (Calcium/lipid-binding domain, CaLB)"/>
    <property type="match status" value="1"/>
</dbReference>
<gene>
    <name evidence="5" type="ORF">E2I00_005844</name>
</gene>
<organism evidence="5 6">
    <name type="scientific">Balaenoptera physalus</name>
    <name type="common">Fin whale</name>
    <name type="synonym">Balaena physalus</name>
    <dbReference type="NCBI Taxonomy" id="9770"/>
    <lineage>
        <taxon>Eukaryota</taxon>
        <taxon>Metazoa</taxon>
        <taxon>Chordata</taxon>
        <taxon>Craniata</taxon>
        <taxon>Vertebrata</taxon>
        <taxon>Euteleostomi</taxon>
        <taxon>Mammalia</taxon>
        <taxon>Eutheria</taxon>
        <taxon>Laurasiatheria</taxon>
        <taxon>Artiodactyla</taxon>
        <taxon>Whippomorpha</taxon>
        <taxon>Cetacea</taxon>
        <taxon>Mysticeti</taxon>
        <taxon>Balaenopteridae</taxon>
        <taxon>Balaenoptera</taxon>
    </lineage>
</organism>
<dbReference type="GO" id="GO:0005509">
    <property type="term" value="F:calcium ion binding"/>
    <property type="evidence" value="ECO:0007669"/>
    <property type="project" value="TreeGrafter"/>
</dbReference>
<keyword evidence="3" id="KW-0472">Membrane</keyword>
<dbReference type="Proteomes" id="UP000437017">
    <property type="component" value="Unassembled WGS sequence"/>
</dbReference>
<keyword evidence="2" id="KW-0677">Repeat</keyword>
<keyword evidence="3" id="KW-1133">Transmembrane helix</keyword>
<dbReference type="OrthoDB" id="67700at2759"/>
<reference evidence="5 6" key="1">
    <citation type="journal article" date="2019" name="PLoS ONE">
        <title>Genomic analyses reveal an absence of contemporary introgressive admixture between fin whales and blue whales, despite known hybrids.</title>
        <authorList>
            <person name="Westbury M.V."/>
            <person name="Petersen B."/>
            <person name="Lorenzen E.D."/>
        </authorList>
    </citation>
    <scope>NUCLEOTIDE SEQUENCE [LARGE SCALE GENOMIC DNA]</scope>
    <source>
        <strain evidence="5">FinWhale-01</strain>
    </source>
</reference>
<dbReference type="PANTHER" id="PTHR10024">
    <property type="entry name" value="SYNAPTOTAGMIN"/>
    <property type="match status" value="1"/>
</dbReference>
<evidence type="ECO:0000256" key="1">
    <source>
        <dbReference type="ARBA" id="ARBA00006996"/>
    </source>
</evidence>
<feature type="transmembrane region" description="Helical" evidence="3">
    <location>
        <begin position="52"/>
        <end position="77"/>
    </location>
</feature>
<dbReference type="Gene3D" id="2.60.40.150">
    <property type="entry name" value="C2 domain"/>
    <property type="match status" value="1"/>
</dbReference>
<dbReference type="InterPro" id="IPR001565">
    <property type="entry name" value="Synaptotagmin"/>
</dbReference>
<keyword evidence="3" id="KW-0812">Transmembrane</keyword>
<proteinExistence type="inferred from homology"/>
<dbReference type="PANTHER" id="PTHR10024:SF176">
    <property type="entry name" value="SYNAPTOTAGMIN-3"/>
    <property type="match status" value="1"/>
</dbReference>
<evidence type="ECO:0000313" key="5">
    <source>
        <dbReference type="EMBL" id="KAB0396566.1"/>
    </source>
</evidence>
<dbReference type="GO" id="GO:0001786">
    <property type="term" value="F:phosphatidylserine binding"/>
    <property type="evidence" value="ECO:0007669"/>
    <property type="project" value="TreeGrafter"/>
</dbReference>
<comment type="similarity">
    <text evidence="1">Belongs to the synaptotagmin family.</text>
</comment>
<dbReference type="PRINTS" id="PR00399">
    <property type="entry name" value="SYNAPTOTAGMN"/>
</dbReference>
<keyword evidence="6" id="KW-1185">Reference proteome</keyword>
<protein>
    <recommendedName>
        <fullName evidence="4">C2 domain-containing protein</fullName>
    </recommendedName>
</protein>
<sequence length="207" mass="22917">MSGDYEDDLCRRALILVSDLCARVRDADTSDRCQEFNDLRIRGYPRGPDADISVSLLSVIVTFCGIVLLGVSLFVSWKLCWVPWRDKGGSAVGGGPLRKDLGPGVGLAGLFSVPLAELAQRKLHFSVYDFDRFSRHDLIGQVVLDNLLELAEQPPDRPLWRDIVEGGSQLFCLCPPLLSLLDFPFQEKTLTSFTKGSKGLSEKENSE</sequence>
<evidence type="ECO:0000259" key="4">
    <source>
        <dbReference type="Pfam" id="PF00168"/>
    </source>
</evidence>
<comment type="caution">
    <text evidence="5">The sequence shown here is derived from an EMBL/GenBank/DDBJ whole genome shotgun (WGS) entry which is preliminary data.</text>
</comment>